<gene>
    <name evidence="1" type="ORF">CQW23_26203</name>
</gene>
<protein>
    <submittedName>
        <fullName evidence="1">Uncharacterized protein</fullName>
    </submittedName>
</protein>
<reference evidence="2" key="2">
    <citation type="journal article" date="2017" name="J. Anim. Genet.">
        <title>Multiple reference genome sequences of hot pepper reveal the massive evolution of plant disease resistance genes by retroduplication.</title>
        <authorList>
            <person name="Kim S."/>
            <person name="Park J."/>
            <person name="Yeom S.-I."/>
            <person name="Kim Y.-M."/>
            <person name="Seo E."/>
            <person name="Kim K.-T."/>
            <person name="Kim M.-S."/>
            <person name="Lee J.M."/>
            <person name="Cheong K."/>
            <person name="Shin H.-S."/>
            <person name="Kim S.-B."/>
            <person name="Han K."/>
            <person name="Lee J."/>
            <person name="Park M."/>
            <person name="Lee H.-A."/>
            <person name="Lee H.-Y."/>
            <person name="Lee Y."/>
            <person name="Oh S."/>
            <person name="Lee J.H."/>
            <person name="Choi E."/>
            <person name="Choi E."/>
            <person name="Lee S.E."/>
            <person name="Jeon J."/>
            <person name="Kim H."/>
            <person name="Choi G."/>
            <person name="Song H."/>
            <person name="Lee J."/>
            <person name="Lee S.-C."/>
            <person name="Kwon J.-K."/>
            <person name="Lee H.-Y."/>
            <person name="Koo N."/>
            <person name="Hong Y."/>
            <person name="Kim R.W."/>
            <person name="Kang W.-H."/>
            <person name="Huh J.H."/>
            <person name="Kang B.-C."/>
            <person name="Yang T.-J."/>
            <person name="Lee Y.-H."/>
            <person name="Bennetzen J.L."/>
            <person name="Choi D."/>
        </authorList>
    </citation>
    <scope>NUCLEOTIDE SEQUENCE [LARGE SCALE GENOMIC DNA]</scope>
    <source>
        <strain evidence="2">cv. PBC81</strain>
    </source>
</reference>
<dbReference type="EMBL" id="MLFT02000011">
    <property type="protein sequence ID" value="PHT34403.1"/>
    <property type="molecule type" value="Genomic_DNA"/>
</dbReference>
<proteinExistence type="predicted"/>
<keyword evidence="2" id="KW-1185">Reference proteome</keyword>
<dbReference type="InterPro" id="IPR027443">
    <property type="entry name" value="IPNS-like_sf"/>
</dbReference>
<evidence type="ECO:0000313" key="2">
    <source>
        <dbReference type="Proteomes" id="UP000224567"/>
    </source>
</evidence>
<name>A0A2G2VN75_CAPBA</name>
<sequence length="104" mass="11375">MAPSTDDGNVLFEFMVQKGNGIKGLVYNGIKMVPERYIQPPKERIDKNTIISNIDDQLSVAIDLSKLHGPEHDQVVGAISRAAETTWILSSGKSWCQFGTVGIS</sequence>
<dbReference type="STRING" id="33114.A0A2G2VN75"/>
<dbReference type="AlphaFoldDB" id="A0A2G2VN75"/>
<dbReference type="Proteomes" id="UP000224567">
    <property type="component" value="Unassembled WGS sequence"/>
</dbReference>
<reference evidence="1 2" key="1">
    <citation type="journal article" date="2017" name="Genome Biol.">
        <title>New reference genome sequences of hot pepper reveal the massive evolution of plant disease-resistance genes by retroduplication.</title>
        <authorList>
            <person name="Kim S."/>
            <person name="Park J."/>
            <person name="Yeom S.I."/>
            <person name="Kim Y.M."/>
            <person name="Seo E."/>
            <person name="Kim K.T."/>
            <person name="Kim M.S."/>
            <person name="Lee J.M."/>
            <person name="Cheong K."/>
            <person name="Shin H.S."/>
            <person name="Kim S.B."/>
            <person name="Han K."/>
            <person name="Lee J."/>
            <person name="Park M."/>
            <person name="Lee H.A."/>
            <person name="Lee H.Y."/>
            <person name="Lee Y."/>
            <person name="Oh S."/>
            <person name="Lee J.H."/>
            <person name="Choi E."/>
            <person name="Choi E."/>
            <person name="Lee S.E."/>
            <person name="Jeon J."/>
            <person name="Kim H."/>
            <person name="Choi G."/>
            <person name="Song H."/>
            <person name="Lee J."/>
            <person name="Lee S.C."/>
            <person name="Kwon J.K."/>
            <person name="Lee H.Y."/>
            <person name="Koo N."/>
            <person name="Hong Y."/>
            <person name="Kim R.W."/>
            <person name="Kang W.H."/>
            <person name="Huh J.H."/>
            <person name="Kang B.C."/>
            <person name="Yang T.J."/>
            <person name="Lee Y.H."/>
            <person name="Bennetzen J.L."/>
            <person name="Choi D."/>
        </authorList>
    </citation>
    <scope>NUCLEOTIDE SEQUENCE [LARGE SCALE GENOMIC DNA]</scope>
    <source>
        <strain evidence="2">cv. PBC81</strain>
    </source>
</reference>
<organism evidence="1 2">
    <name type="scientific">Capsicum baccatum</name>
    <name type="common">Peruvian pepper</name>
    <dbReference type="NCBI Taxonomy" id="33114"/>
    <lineage>
        <taxon>Eukaryota</taxon>
        <taxon>Viridiplantae</taxon>
        <taxon>Streptophyta</taxon>
        <taxon>Embryophyta</taxon>
        <taxon>Tracheophyta</taxon>
        <taxon>Spermatophyta</taxon>
        <taxon>Magnoliopsida</taxon>
        <taxon>eudicotyledons</taxon>
        <taxon>Gunneridae</taxon>
        <taxon>Pentapetalae</taxon>
        <taxon>asterids</taxon>
        <taxon>lamiids</taxon>
        <taxon>Solanales</taxon>
        <taxon>Solanaceae</taxon>
        <taxon>Solanoideae</taxon>
        <taxon>Capsiceae</taxon>
        <taxon>Capsicum</taxon>
    </lineage>
</organism>
<comment type="caution">
    <text evidence="1">The sequence shown here is derived from an EMBL/GenBank/DDBJ whole genome shotgun (WGS) entry which is preliminary data.</text>
</comment>
<accession>A0A2G2VN75</accession>
<dbReference type="Gene3D" id="2.60.120.330">
    <property type="entry name" value="B-lactam Antibiotic, Isopenicillin N Synthase, Chain"/>
    <property type="match status" value="1"/>
</dbReference>
<evidence type="ECO:0000313" key="1">
    <source>
        <dbReference type="EMBL" id="PHT34403.1"/>
    </source>
</evidence>
<dbReference type="OrthoDB" id="288590at2759"/>